<evidence type="ECO:0000313" key="1">
    <source>
        <dbReference type="EMBL" id="KAF7572622.1"/>
    </source>
</evidence>
<evidence type="ECO:0000313" key="4">
    <source>
        <dbReference type="Proteomes" id="UP000249757"/>
    </source>
</evidence>
<dbReference type="Proteomes" id="UP000249757">
    <property type="component" value="Unassembled WGS sequence"/>
</dbReference>
<proteinExistence type="predicted"/>
<keyword evidence="4" id="KW-1185">Reference proteome</keyword>
<organism evidence="1 3">
    <name type="scientific">Pyrenophora tritici-repentis</name>
    <dbReference type="NCBI Taxonomy" id="45151"/>
    <lineage>
        <taxon>Eukaryota</taxon>
        <taxon>Fungi</taxon>
        <taxon>Dikarya</taxon>
        <taxon>Ascomycota</taxon>
        <taxon>Pezizomycotina</taxon>
        <taxon>Dothideomycetes</taxon>
        <taxon>Pleosporomycetidae</taxon>
        <taxon>Pleosporales</taxon>
        <taxon>Pleosporineae</taxon>
        <taxon>Pleosporaceae</taxon>
        <taxon>Pyrenophora</taxon>
    </lineage>
</organism>
<name>A0A317A6S9_9PLEO</name>
<comment type="caution">
    <text evidence="1">The sequence shown here is derived from an EMBL/GenBank/DDBJ whole genome shotgun (WGS) entry which is preliminary data.</text>
</comment>
<reference evidence="2" key="3">
    <citation type="journal article" date="2022" name="bioRxiv">
        <title>A global pangenome for the wheat fungal pathogen Pyrenophora tritici-repentis and prediction of effector protein structural homology.</title>
        <authorList>
            <person name="Moolhuijzen P."/>
            <person name="See P.T."/>
            <person name="Shi G."/>
            <person name="Powell H.R."/>
            <person name="Cockram J."/>
            <person name="Jorgensen L.N."/>
            <person name="Benslimane H."/>
            <person name="Strelkov S.E."/>
            <person name="Turner J."/>
            <person name="Liu Z."/>
            <person name="Moffat C.S."/>
        </authorList>
    </citation>
    <scope>NUCLEOTIDE SEQUENCE</scope>
    <source>
        <strain evidence="2">86-124</strain>
    </source>
</reference>
<accession>A0A317A6S9</accession>
<sequence>MSTVRLVAKIAMAAQRLHAKAKPWEVQDRTVLALIICSVPSQWLAPLFRK</sequence>
<reference evidence="4" key="4">
    <citation type="journal article" date="2022" name="Microb. Genom.">
        <title>A global pangenome for the wheat fungal pathogen Pyrenophora tritici-repentis and prediction of effector protein structural homology.</title>
        <authorList>
            <person name="Moolhuijzen P.M."/>
            <person name="See P.T."/>
            <person name="Shi G."/>
            <person name="Powell H.R."/>
            <person name="Cockram J."/>
            <person name="Jorgensen L.N."/>
            <person name="Benslimane H."/>
            <person name="Strelkov S.E."/>
            <person name="Turner J."/>
            <person name="Liu Z."/>
            <person name="Moffat C.S."/>
        </authorList>
    </citation>
    <scope>NUCLEOTIDE SEQUENCE [LARGE SCALE GENOMIC DNA]</scope>
</reference>
<dbReference type="EMBL" id="NRDI02000020">
    <property type="protein sequence ID" value="KAI1509565.1"/>
    <property type="molecule type" value="Genomic_DNA"/>
</dbReference>
<evidence type="ECO:0000313" key="2">
    <source>
        <dbReference type="EMBL" id="KAI1509565.1"/>
    </source>
</evidence>
<reference evidence="2" key="2">
    <citation type="submission" date="2021-05" db="EMBL/GenBank/DDBJ databases">
        <authorList>
            <person name="Moolhuijzen P.M."/>
            <person name="Moffat C.S."/>
        </authorList>
    </citation>
    <scope>NUCLEOTIDE SEQUENCE</scope>
    <source>
        <strain evidence="2">86-124</strain>
    </source>
</reference>
<evidence type="ECO:0000313" key="3">
    <source>
        <dbReference type="Proteomes" id="UP000245464"/>
    </source>
</evidence>
<gene>
    <name evidence="2" type="ORF">Ptr86124_011645</name>
    <name evidence="1" type="ORF">PtrM4_075270</name>
</gene>
<dbReference type="EMBL" id="NQIK02000003">
    <property type="protein sequence ID" value="KAF7572622.1"/>
    <property type="molecule type" value="Genomic_DNA"/>
</dbReference>
<protein>
    <submittedName>
        <fullName evidence="1">Uncharacterized protein</fullName>
    </submittedName>
</protein>
<dbReference type="AlphaFoldDB" id="A0A317A6S9"/>
<reference evidence="1" key="1">
    <citation type="journal article" date="2018" name="BMC Genomics">
        <title>Comparative genomics of the wheat fungal pathogen Pyrenophora tritici-repentis reveals chromosomal variations and genome plasticity.</title>
        <authorList>
            <person name="Moolhuijzen P."/>
            <person name="See P.T."/>
            <person name="Hane J.K."/>
            <person name="Shi G."/>
            <person name="Liu Z."/>
            <person name="Oliver R.P."/>
            <person name="Moffat C.S."/>
        </authorList>
    </citation>
    <scope>NUCLEOTIDE SEQUENCE [LARGE SCALE GENOMIC DNA]</scope>
    <source>
        <strain evidence="1">M4</strain>
    </source>
</reference>
<dbReference type="Proteomes" id="UP000245464">
    <property type="component" value="Chromosome 3"/>
</dbReference>